<gene>
    <name evidence="4" type="primary">LOC113798331</name>
</gene>
<evidence type="ECO:0000313" key="4">
    <source>
        <dbReference type="RefSeq" id="XP_027204652.1"/>
    </source>
</evidence>
<evidence type="ECO:0000256" key="2">
    <source>
        <dbReference type="SAM" id="Phobius"/>
    </source>
</evidence>
<dbReference type="RefSeq" id="XP_027204652.1">
    <property type="nucleotide sequence ID" value="XM_027348851.1"/>
</dbReference>
<keyword evidence="2" id="KW-0812">Transmembrane</keyword>
<proteinExistence type="predicted"/>
<reference evidence="4" key="1">
    <citation type="submission" date="2025-08" db="UniProtKB">
        <authorList>
            <consortium name="RefSeq"/>
        </authorList>
    </citation>
    <scope>IDENTIFICATION</scope>
    <source>
        <strain evidence="4">Airmid</strain>
    </source>
</reference>
<keyword evidence="2" id="KW-1133">Transmembrane helix</keyword>
<feature type="region of interest" description="Disordered" evidence="1">
    <location>
        <begin position="236"/>
        <end position="400"/>
    </location>
</feature>
<keyword evidence="2" id="KW-0472">Membrane</keyword>
<feature type="compositionally biased region" description="Polar residues" evidence="1">
    <location>
        <begin position="347"/>
        <end position="357"/>
    </location>
</feature>
<name>A0A6P6YHE6_DERPT</name>
<sequence length="427" mass="48844">MVRLLSFIDNHWPYLLMIGVIIILNDVWMANGDKSFIMRGIEDQTEWDMVRYPYKSVYGLPKSLQCSDTIQHQFNECEKSSHRKWKVTIDEYFYETKEFCCFVWDAMACEIEIAAKCNRNYSQQIETNTRQLFTSVCDKIRSSQRSWNCFWTEDMKIIAGVVVTVITVLLVVVGAYIGCRQYRANAKLKKQAEIDKKIKLATDNVQSPKKIDNVLQRSDVEMKDINQENVNEIRKGISTLKLDDKGTKRKETSPPPPTEKKRRTKTPPPSQPSRFRSKRKRKETSPPPPTEKKGRTKTPPPSQPSKFRSKQKRKEIPMEIDNGQSSSSVSSSRQKKQKIIPMEIDDQQPSLSSSYDNIHSKSKRLSQAAPPPAAAAAPEQQQPPPRPSSAPQLSTTSPSKITTKVDYSNFLKQFLSNIHSNKNLLIA</sequence>
<evidence type="ECO:0000256" key="1">
    <source>
        <dbReference type="SAM" id="MobiDB-lite"/>
    </source>
</evidence>
<evidence type="ECO:0000313" key="3">
    <source>
        <dbReference type="Proteomes" id="UP000515146"/>
    </source>
</evidence>
<accession>A0A6P6YHE6</accession>
<protein>
    <submittedName>
        <fullName evidence="4">Uncharacterized protein LOC113798331</fullName>
    </submittedName>
</protein>
<feature type="compositionally biased region" description="Basic and acidic residues" evidence="1">
    <location>
        <begin position="236"/>
        <end position="252"/>
    </location>
</feature>
<feature type="transmembrane region" description="Helical" evidence="2">
    <location>
        <begin position="157"/>
        <end position="177"/>
    </location>
</feature>
<feature type="transmembrane region" description="Helical" evidence="2">
    <location>
        <begin position="12"/>
        <end position="30"/>
    </location>
</feature>
<dbReference type="Proteomes" id="UP000515146">
    <property type="component" value="Unplaced"/>
</dbReference>
<dbReference type="AlphaFoldDB" id="A0A6P6YHE6"/>
<organism evidence="3 4">
    <name type="scientific">Dermatophagoides pteronyssinus</name>
    <name type="common">European house dust mite</name>
    <dbReference type="NCBI Taxonomy" id="6956"/>
    <lineage>
        <taxon>Eukaryota</taxon>
        <taxon>Metazoa</taxon>
        <taxon>Ecdysozoa</taxon>
        <taxon>Arthropoda</taxon>
        <taxon>Chelicerata</taxon>
        <taxon>Arachnida</taxon>
        <taxon>Acari</taxon>
        <taxon>Acariformes</taxon>
        <taxon>Sarcoptiformes</taxon>
        <taxon>Astigmata</taxon>
        <taxon>Psoroptidia</taxon>
        <taxon>Analgoidea</taxon>
        <taxon>Pyroglyphidae</taxon>
        <taxon>Dermatophagoidinae</taxon>
        <taxon>Dermatophagoides</taxon>
    </lineage>
</organism>
<dbReference type="InParanoid" id="A0A6P6YHE6"/>
<dbReference type="KEGG" id="dpte:113798331"/>
<keyword evidence="3" id="KW-1185">Reference proteome</keyword>